<dbReference type="EMBL" id="CP058215">
    <property type="protein sequence ID" value="QLC50696.1"/>
    <property type="molecule type" value="Genomic_DNA"/>
</dbReference>
<keyword evidence="3" id="KW-0414">Isoprene biosynthesis</keyword>
<gene>
    <name evidence="12" type="ORF">HWN40_10875</name>
</gene>
<evidence type="ECO:0000313" key="12">
    <source>
        <dbReference type="EMBL" id="QLC50696.1"/>
    </source>
</evidence>
<evidence type="ECO:0000259" key="11">
    <source>
        <dbReference type="Pfam" id="PF04412"/>
    </source>
</evidence>
<evidence type="ECO:0000256" key="2">
    <source>
        <dbReference type="ARBA" id="ARBA00023004"/>
    </source>
</evidence>
<evidence type="ECO:0000256" key="5">
    <source>
        <dbReference type="ARBA" id="ARBA00045120"/>
    </source>
</evidence>
<evidence type="ECO:0000256" key="6">
    <source>
        <dbReference type="ARBA" id="ARBA00045299"/>
    </source>
</evidence>
<feature type="domain" description="Phosphomevalonate dehydratase large subunit-like" evidence="11">
    <location>
        <begin position="1"/>
        <end position="390"/>
    </location>
</feature>
<proteinExistence type="inferred from homology"/>
<organism evidence="12 13">
    <name type="scientific">Methanolobus zinderi</name>
    <dbReference type="NCBI Taxonomy" id="536044"/>
    <lineage>
        <taxon>Archaea</taxon>
        <taxon>Methanobacteriati</taxon>
        <taxon>Methanobacteriota</taxon>
        <taxon>Stenosarchaea group</taxon>
        <taxon>Methanomicrobia</taxon>
        <taxon>Methanosarcinales</taxon>
        <taxon>Methanosarcinaceae</taxon>
        <taxon>Methanolobus</taxon>
    </lineage>
</organism>
<dbReference type="GO" id="GO:0016829">
    <property type="term" value="F:lyase activity"/>
    <property type="evidence" value="ECO:0007669"/>
    <property type="project" value="UniProtKB-KW"/>
</dbReference>
<comment type="similarity">
    <text evidence="7">Belongs to the AcnX type II large subunit family.</text>
</comment>
<evidence type="ECO:0000256" key="3">
    <source>
        <dbReference type="ARBA" id="ARBA00023229"/>
    </source>
</evidence>
<dbReference type="EC" id="4.2.1.182" evidence="9"/>
<dbReference type="GeneID" id="55822184"/>
<evidence type="ECO:0000256" key="10">
    <source>
        <dbReference type="ARBA" id="ARBA00047196"/>
    </source>
</evidence>
<dbReference type="InterPro" id="IPR007506">
    <property type="entry name" value="PMDh-L-like_dom"/>
</dbReference>
<sequence length="398" mass="43034">MYLTKEEEKTLEGEYGETLRKAIEILVALGDIYGADSLIPIKSAQIAGVSYKTIGDAGLEWISDLEGKVKVPAILNPAGMDMLRWEEMGIEPDFARKQQEIIDAYESLGIRTKCTCTPYYLEGFDAKLGDHLAWSESSAVSYANSVIGARTNREGGPSALSAALVGKTANYGYHLDEMRKPVVAVTVDCELSGSDYGALGYVAGKSIGSRVPIFYMQNKPSNDELKTLGAALAASGAVALYHVEGVTPEAIRSNFERPDENIIIEKQQIADVYEASAEFTEGGLDTDIITVGCPHCSPEELETIARMLEGKSIQKEMWVCTSREVAEKCVGHVKAIEKSGAKVVCDTCMVVSPASNNYKAMMVNSGKALAYVPSMCRVASRYGSIEQCIREAGVVDEN</sequence>
<name>A0A7D5EFG8_9EURY</name>
<evidence type="ECO:0000313" key="13">
    <source>
        <dbReference type="Proteomes" id="UP000509594"/>
    </source>
</evidence>
<comment type="pathway">
    <text evidence="1">Isoprenoid biosynthesis; isopentenyl diphosphate biosynthesis via mevalonate pathway.</text>
</comment>
<protein>
    <recommendedName>
        <fullName evidence="10">Phosphomevalonate dehydratase large subunit</fullName>
        <ecNumber evidence="9">4.2.1.182</ecNumber>
    </recommendedName>
</protein>
<evidence type="ECO:0000256" key="7">
    <source>
        <dbReference type="ARBA" id="ARBA00046333"/>
    </source>
</evidence>
<evidence type="ECO:0000256" key="9">
    <source>
        <dbReference type="ARBA" id="ARBA00047176"/>
    </source>
</evidence>
<accession>A0A7D5EFG8</accession>
<evidence type="ECO:0000256" key="4">
    <source>
        <dbReference type="ARBA" id="ARBA00023239"/>
    </source>
</evidence>
<reference evidence="12 13" key="1">
    <citation type="submission" date="2020-06" db="EMBL/GenBank/DDBJ databases">
        <title>Methanolobus halotolerans sp. nov., isolated from a saline lake Tus in Siberia.</title>
        <authorList>
            <person name="Shen Y."/>
            <person name="Chen S.-C."/>
            <person name="Lai M.-C."/>
            <person name="Huang H.-H."/>
            <person name="Chiu H.-H."/>
            <person name="Tang S.-L."/>
            <person name="Rogozin D.Y."/>
            <person name="Degermendzhy A.G."/>
        </authorList>
    </citation>
    <scope>NUCLEOTIDE SEQUENCE [LARGE SCALE GENOMIC DNA]</scope>
    <source>
        <strain evidence="12 13">DSM 21339</strain>
    </source>
</reference>
<dbReference type="OrthoDB" id="25253at2157"/>
<comment type="subunit">
    <text evidence="8">Heterodimer composed of a large subunit (PMDh-L) and a small subunit (PMDh-S).</text>
</comment>
<dbReference type="PANTHER" id="PTHR36577:SF3">
    <property type="entry name" value="DUF521 DOMAIN PROTEIN (AFU_ORTHOLOGUE AFUA_6G00490)"/>
    <property type="match status" value="1"/>
</dbReference>
<dbReference type="AlphaFoldDB" id="A0A7D5EFG8"/>
<dbReference type="KEGG" id="mzi:HWN40_10875"/>
<dbReference type="CDD" id="cd01355">
    <property type="entry name" value="AcnX"/>
    <property type="match status" value="1"/>
</dbReference>
<dbReference type="PANTHER" id="PTHR36577">
    <property type="entry name" value="DUF521 DOMAIN PROTEIN (AFU_ORTHOLOGUE AFUA_6G00490)"/>
    <property type="match status" value="1"/>
</dbReference>
<dbReference type="Pfam" id="PF04412">
    <property type="entry name" value="AcnX"/>
    <property type="match status" value="1"/>
</dbReference>
<dbReference type="GO" id="GO:0008299">
    <property type="term" value="P:isoprenoid biosynthetic process"/>
    <property type="evidence" value="ECO:0007669"/>
    <property type="project" value="UniProtKB-KW"/>
</dbReference>
<keyword evidence="4" id="KW-0456">Lyase</keyword>
<dbReference type="RefSeq" id="WP_176965751.1">
    <property type="nucleotide sequence ID" value="NZ_CP058215.1"/>
</dbReference>
<comment type="function">
    <text evidence="6">Component of a hydro-lyase that catalyzes the dehydration of mevalonate 5-phosphate (MVA5P) to form trans-anhydromevalonate 5-phosphate (tAHMP). Involved in the archaeal mevalonate (MVA) pathway, which provides fundamental precursors for isoprenoid biosynthesis, such as isopentenyl diphosphate (IPP) and dimethylallyl diphosphate (DMAPP).</text>
</comment>
<keyword evidence="13" id="KW-1185">Reference proteome</keyword>
<comment type="catalytic activity">
    <reaction evidence="5">
        <text>(R)-5-phosphomevalonate = (2E)-3-methyl-5-phosphooxypent-2-enoate + H2O</text>
        <dbReference type="Rhea" id="RHEA:78975"/>
        <dbReference type="ChEBI" id="CHEBI:15377"/>
        <dbReference type="ChEBI" id="CHEBI:58146"/>
        <dbReference type="ChEBI" id="CHEBI:229665"/>
        <dbReference type="EC" id="4.2.1.182"/>
    </reaction>
    <physiologicalReaction direction="left-to-right" evidence="5">
        <dbReference type="Rhea" id="RHEA:78976"/>
    </physiologicalReaction>
</comment>
<dbReference type="Proteomes" id="UP000509594">
    <property type="component" value="Chromosome"/>
</dbReference>
<keyword evidence="2" id="KW-0408">Iron</keyword>
<evidence type="ECO:0000256" key="1">
    <source>
        <dbReference type="ARBA" id="ARBA00005092"/>
    </source>
</evidence>
<evidence type="ECO:0000256" key="8">
    <source>
        <dbReference type="ARBA" id="ARBA00046520"/>
    </source>
</evidence>